<feature type="non-terminal residue" evidence="2">
    <location>
        <position position="304"/>
    </location>
</feature>
<evidence type="ECO:0000313" key="2">
    <source>
        <dbReference type="EMBL" id="SVB77014.1"/>
    </source>
</evidence>
<name>A0A382GQB9_9ZZZZ</name>
<gene>
    <name evidence="2" type="ORF">METZ01_LOCUS229868</name>
</gene>
<protein>
    <submittedName>
        <fullName evidence="2">Uncharacterized protein</fullName>
    </submittedName>
</protein>
<dbReference type="EMBL" id="UINC01056690">
    <property type="protein sequence ID" value="SVB77014.1"/>
    <property type="molecule type" value="Genomic_DNA"/>
</dbReference>
<feature type="compositionally biased region" description="Basic and acidic residues" evidence="1">
    <location>
        <begin position="267"/>
        <end position="281"/>
    </location>
</feature>
<sequence length="304" mass="34498">VATDTDLVASKAAALRLAKRMGCTGAHQHPDGKWMPCSTMEEYEKLKKTQPDSEKSGIEIIESRHRYRNSKGRNKRNGWEKLGERGLTSIDTIPGGGLVGGRSGSIKAAQGWAPSDEDPDVFTSPRGARRRARQLGCIGIARRTSRAGKTVWTPCSNMTDYAKRTGSTAFGRNFQRRRARRTLERAVAREVRRQLRRKKSLMEVLYEDKALGQKLRRARVALTTPFNPDARDADMDMLVQEGTPWERPARPRIPQIGTRRAGRRRAERGADRRERRRDLSRQQRGTTPARESARERRRLMTGKP</sequence>
<feature type="region of interest" description="Disordered" evidence="1">
    <location>
        <begin position="106"/>
        <end position="128"/>
    </location>
</feature>
<feature type="region of interest" description="Disordered" evidence="1">
    <location>
        <begin position="241"/>
        <end position="304"/>
    </location>
</feature>
<reference evidence="2" key="1">
    <citation type="submission" date="2018-05" db="EMBL/GenBank/DDBJ databases">
        <authorList>
            <person name="Lanie J.A."/>
            <person name="Ng W.-L."/>
            <person name="Kazmierczak K.M."/>
            <person name="Andrzejewski T.M."/>
            <person name="Davidsen T.M."/>
            <person name="Wayne K.J."/>
            <person name="Tettelin H."/>
            <person name="Glass J.I."/>
            <person name="Rusch D."/>
            <person name="Podicherti R."/>
            <person name="Tsui H.-C.T."/>
            <person name="Winkler M.E."/>
        </authorList>
    </citation>
    <scope>NUCLEOTIDE SEQUENCE</scope>
</reference>
<dbReference type="Pfam" id="PF12518">
    <property type="entry name" value="DUF3721"/>
    <property type="match status" value="1"/>
</dbReference>
<organism evidence="2">
    <name type="scientific">marine metagenome</name>
    <dbReference type="NCBI Taxonomy" id="408172"/>
    <lineage>
        <taxon>unclassified sequences</taxon>
        <taxon>metagenomes</taxon>
        <taxon>ecological metagenomes</taxon>
    </lineage>
</organism>
<accession>A0A382GQB9</accession>
<dbReference type="AlphaFoldDB" id="A0A382GQB9"/>
<evidence type="ECO:0000256" key="1">
    <source>
        <dbReference type="SAM" id="MobiDB-lite"/>
    </source>
</evidence>
<proteinExistence type="predicted"/>
<feature type="non-terminal residue" evidence="2">
    <location>
        <position position="1"/>
    </location>
</feature>
<dbReference type="InterPro" id="IPR022196">
    <property type="entry name" value="DUF3721"/>
</dbReference>
<feature type="compositionally biased region" description="Basic residues" evidence="1">
    <location>
        <begin position="295"/>
        <end position="304"/>
    </location>
</feature>